<dbReference type="PROSITE" id="PS51762">
    <property type="entry name" value="GH16_2"/>
    <property type="match status" value="1"/>
</dbReference>
<organism evidence="5 6">
    <name type="scientific">Rickenella mellea</name>
    <dbReference type="NCBI Taxonomy" id="50990"/>
    <lineage>
        <taxon>Eukaryota</taxon>
        <taxon>Fungi</taxon>
        <taxon>Dikarya</taxon>
        <taxon>Basidiomycota</taxon>
        <taxon>Agaricomycotina</taxon>
        <taxon>Agaricomycetes</taxon>
        <taxon>Hymenochaetales</taxon>
        <taxon>Rickenellaceae</taxon>
        <taxon>Rickenella</taxon>
    </lineage>
</organism>
<feature type="domain" description="GH16" evidence="4">
    <location>
        <begin position="17"/>
        <end position="306"/>
    </location>
</feature>
<dbReference type="GO" id="GO:0009251">
    <property type="term" value="P:glucan catabolic process"/>
    <property type="evidence" value="ECO:0007669"/>
    <property type="project" value="TreeGrafter"/>
</dbReference>
<dbReference type="AlphaFoldDB" id="A0A4Y7Q563"/>
<dbReference type="SUPFAM" id="SSF49899">
    <property type="entry name" value="Concanavalin A-like lectins/glucanases"/>
    <property type="match status" value="1"/>
</dbReference>
<feature type="signal peptide" evidence="3">
    <location>
        <begin position="1"/>
        <end position="20"/>
    </location>
</feature>
<dbReference type="VEuPathDB" id="FungiDB:BD410DRAFT_207136"/>
<feature type="compositionally biased region" description="Polar residues" evidence="1">
    <location>
        <begin position="168"/>
        <end position="178"/>
    </location>
</feature>
<dbReference type="STRING" id="50990.A0A4Y7Q563"/>
<dbReference type="Proteomes" id="UP000294933">
    <property type="component" value="Unassembled WGS sequence"/>
</dbReference>
<name>A0A4Y7Q563_9AGAM</name>
<evidence type="ECO:0000259" key="4">
    <source>
        <dbReference type="PROSITE" id="PS51762"/>
    </source>
</evidence>
<proteinExistence type="predicted"/>
<dbReference type="InterPro" id="IPR000757">
    <property type="entry name" value="Beta-glucanase-like"/>
</dbReference>
<dbReference type="CDD" id="cd02181">
    <property type="entry name" value="GH16_fungal_Lam16A_glucanase"/>
    <property type="match status" value="1"/>
</dbReference>
<evidence type="ECO:0000256" key="1">
    <source>
        <dbReference type="SAM" id="MobiDB-lite"/>
    </source>
</evidence>
<evidence type="ECO:0000256" key="2">
    <source>
        <dbReference type="SAM" id="Phobius"/>
    </source>
</evidence>
<keyword evidence="2" id="KW-1133">Transmembrane helix</keyword>
<reference evidence="5 6" key="1">
    <citation type="submission" date="2018-06" db="EMBL/GenBank/DDBJ databases">
        <title>A transcriptomic atlas of mushroom development highlights an independent origin of complex multicellularity.</title>
        <authorList>
            <consortium name="DOE Joint Genome Institute"/>
            <person name="Krizsan K."/>
            <person name="Almasi E."/>
            <person name="Merenyi Z."/>
            <person name="Sahu N."/>
            <person name="Viragh M."/>
            <person name="Koszo T."/>
            <person name="Mondo S."/>
            <person name="Kiss B."/>
            <person name="Balint B."/>
            <person name="Kues U."/>
            <person name="Barry K."/>
            <person name="Hegedus J.C."/>
            <person name="Henrissat B."/>
            <person name="Johnson J."/>
            <person name="Lipzen A."/>
            <person name="Ohm R."/>
            <person name="Nagy I."/>
            <person name="Pangilinan J."/>
            <person name="Yan J."/>
            <person name="Xiong Y."/>
            <person name="Grigoriev I.V."/>
            <person name="Hibbett D.S."/>
            <person name="Nagy L.G."/>
        </authorList>
    </citation>
    <scope>NUCLEOTIDE SEQUENCE [LARGE SCALE GENOMIC DNA]</scope>
    <source>
        <strain evidence="5 6">SZMC22713</strain>
    </source>
</reference>
<accession>A0A4Y7Q563</accession>
<evidence type="ECO:0000256" key="3">
    <source>
        <dbReference type="SAM" id="SignalP"/>
    </source>
</evidence>
<feature type="chain" id="PRO_5021358877" description="GH16 domain-containing protein" evidence="3">
    <location>
        <begin position="21"/>
        <end position="372"/>
    </location>
</feature>
<keyword evidence="6" id="KW-1185">Reference proteome</keyword>
<dbReference type="Pfam" id="PF26113">
    <property type="entry name" value="GH16_XgeA"/>
    <property type="match status" value="1"/>
</dbReference>
<dbReference type="EMBL" id="ML170174">
    <property type="protein sequence ID" value="TDL22535.1"/>
    <property type="molecule type" value="Genomic_DNA"/>
</dbReference>
<dbReference type="OrthoDB" id="192832at2759"/>
<gene>
    <name evidence="5" type="ORF">BD410DRAFT_207136</name>
</gene>
<keyword evidence="3" id="KW-0732">Signal</keyword>
<keyword evidence="2" id="KW-0812">Transmembrane</keyword>
<protein>
    <recommendedName>
        <fullName evidence="4">GH16 domain-containing protein</fullName>
    </recommendedName>
</protein>
<dbReference type="InterPro" id="IPR050546">
    <property type="entry name" value="Glycosyl_Hydrlase_16"/>
</dbReference>
<dbReference type="PANTHER" id="PTHR10963">
    <property type="entry name" value="GLYCOSYL HYDROLASE-RELATED"/>
    <property type="match status" value="1"/>
</dbReference>
<feature type="region of interest" description="Disordered" evidence="1">
    <location>
        <begin position="159"/>
        <end position="178"/>
    </location>
</feature>
<dbReference type="PANTHER" id="PTHR10963:SF24">
    <property type="entry name" value="GLYCOSIDASE C21B10.07-RELATED"/>
    <property type="match status" value="1"/>
</dbReference>
<evidence type="ECO:0000313" key="5">
    <source>
        <dbReference type="EMBL" id="TDL22535.1"/>
    </source>
</evidence>
<keyword evidence="2" id="KW-0472">Membrane</keyword>
<dbReference type="InterPro" id="IPR013320">
    <property type="entry name" value="ConA-like_dom_sf"/>
</dbReference>
<sequence length="372" mass="39069">MHSLGVVGLVAVFCTTSARAAFTVAQNYQGSSFFDAWTFQNGPDRNSSSNVLYQTREQALQEGLVSVNAAGHAIIKMDNTTDGTKDPNFGRPSVFMLSNATVSAGSLVIMDAITMPFGCSVWPAFWMQGPNWPNNGEIDIVENVNLQTNNRYSLHTASGCTHPPADQSPASMETGQVLSTDCSTTGANGNQGCLIQDPSTNSFGAGFKANGGGAYAMLWDDTGIKIWFFPRASIPADASTNTPNPSGWPTPTAFYPSSSCDTTKFFGPQSIVLNINVCGSFPESNFNPSCSGKCQDLVGVPSNYNNAYFEISYLRVFTSKSGSGSSTTSGGTAAPKTTGSGSASVIAKPATIFTILATIVLPFIGGYLTVAL</sequence>
<dbReference type="GO" id="GO:0004553">
    <property type="term" value="F:hydrolase activity, hydrolyzing O-glycosyl compounds"/>
    <property type="evidence" value="ECO:0007669"/>
    <property type="project" value="InterPro"/>
</dbReference>
<evidence type="ECO:0000313" key="6">
    <source>
        <dbReference type="Proteomes" id="UP000294933"/>
    </source>
</evidence>
<feature type="transmembrane region" description="Helical" evidence="2">
    <location>
        <begin position="350"/>
        <end position="370"/>
    </location>
</feature>
<dbReference type="Gene3D" id="2.60.120.200">
    <property type="match status" value="1"/>
</dbReference>